<dbReference type="Pfam" id="PF12850">
    <property type="entry name" value="Metallophos_2"/>
    <property type="match status" value="1"/>
</dbReference>
<feature type="domain" description="Calcineurin-like phosphoesterase" evidence="2">
    <location>
        <begin position="1"/>
        <end position="193"/>
    </location>
</feature>
<organism evidence="3 4">
    <name type="scientific">candidate division TA06 bacterium B3_TA06</name>
    <dbReference type="NCBI Taxonomy" id="2012487"/>
    <lineage>
        <taxon>Bacteria</taxon>
        <taxon>Bacteria division TA06</taxon>
    </lineage>
</organism>
<accession>A0A532V9H3</accession>
<evidence type="ECO:0000256" key="1">
    <source>
        <dbReference type="ARBA" id="ARBA00008950"/>
    </source>
</evidence>
<dbReference type="Gene3D" id="3.60.21.10">
    <property type="match status" value="1"/>
</dbReference>
<dbReference type="SUPFAM" id="SSF56300">
    <property type="entry name" value="Metallo-dependent phosphatases"/>
    <property type="match status" value="1"/>
</dbReference>
<proteinExistence type="inferred from homology"/>
<dbReference type="InterPro" id="IPR029052">
    <property type="entry name" value="Metallo-depent_PP-like"/>
</dbReference>
<dbReference type="Proteomes" id="UP000317778">
    <property type="component" value="Unassembled WGS sequence"/>
</dbReference>
<evidence type="ECO:0000313" key="3">
    <source>
        <dbReference type="EMBL" id="TKJ43845.1"/>
    </source>
</evidence>
<dbReference type="PANTHER" id="PTHR37523">
    <property type="entry name" value="METALLOPHOSPHOESTERASE"/>
    <property type="match status" value="1"/>
</dbReference>
<sequence>MLVLVVSDLHGHSVEPLVEIEGVDLLLMLGDVTTGAGLEKTKERIQTLRGAYPALYVISGNWERPQSAAWFQAEGLSLDGRAERFNGLLLFGLGGSIPTPFNTPNEFTEDELADKLTSCPEPEEDERLVICSHNPPYGACDRVFLGKRVGSKSLRVFIEKRKPDLVLCGHIHEARGIENIESTIVLNPGSAPKHYALIRIEKDISVNLY</sequence>
<dbReference type="EMBL" id="NJBO01000002">
    <property type="protein sequence ID" value="TKJ43845.1"/>
    <property type="molecule type" value="Genomic_DNA"/>
</dbReference>
<dbReference type="AlphaFoldDB" id="A0A532V9H3"/>
<name>A0A532V9H3_UNCT6</name>
<dbReference type="PANTHER" id="PTHR37523:SF1">
    <property type="entry name" value="CALCINEURIN-LIKE PHOSPHOESTERASE DOMAIN-CONTAINING PROTEIN"/>
    <property type="match status" value="1"/>
</dbReference>
<gene>
    <name evidence="3" type="ORF">CEE36_01630</name>
</gene>
<dbReference type="InterPro" id="IPR024654">
    <property type="entry name" value="Calcineurin-like_PHP_lpxH"/>
</dbReference>
<evidence type="ECO:0000259" key="2">
    <source>
        <dbReference type="Pfam" id="PF12850"/>
    </source>
</evidence>
<evidence type="ECO:0000313" key="4">
    <source>
        <dbReference type="Proteomes" id="UP000317778"/>
    </source>
</evidence>
<comment type="similarity">
    <text evidence="1">Belongs to the metallophosphoesterase superfamily. YfcE family.</text>
</comment>
<protein>
    <recommendedName>
        <fullName evidence="2">Calcineurin-like phosphoesterase domain-containing protein</fullName>
    </recommendedName>
</protein>
<reference evidence="3 4" key="1">
    <citation type="submission" date="2017-06" db="EMBL/GenBank/DDBJ databases">
        <title>Novel microbial phyla capable of carbon fixation and sulfur reduction in deep-sea sediments.</title>
        <authorList>
            <person name="Huang J."/>
            <person name="Baker B."/>
            <person name="Wang Y."/>
        </authorList>
    </citation>
    <scope>NUCLEOTIDE SEQUENCE [LARGE SCALE GENOMIC DNA]</scope>
    <source>
        <strain evidence="3">B3_TA06</strain>
    </source>
</reference>
<comment type="caution">
    <text evidence="3">The sequence shown here is derived from an EMBL/GenBank/DDBJ whole genome shotgun (WGS) entry which is preliminary data.</text>
</comment>